<dbReference type="Proteomes" id="UP000184600">
    <property type="component" value="Unassembled WGS sequence"/>
</dbReference>
<proteinExistence type="predicted"/>
<dbReference type="AlphaFoldDB" id="A0A1M7YRG3"/>
<reference evidence="3" key="1">
    <citation type="submission" date="2016-12" db="EMBL/GenBank/DDBJ databases">
        <authorList>
            <person name="Rodrigo-Torres L."/>
            <person name="Arahal R.D."/>
            <person name="Lucena T."/>
        </authorList>
    </citation>
    <scope>NUCLEOTIDE SEQUENCE [LARGE SCALE GENOMIC DNA]</scope>
</reference>
<protein>
    <recommendedName>
        <fullName evidence="1">DUF4123 domain-containing protein</fullName>
    </recommendedName>
</protein>
<dbReference type="Pfam" id="PF13503">
    <property type="entry name" value="DUF4123"/>
    <property type="match status" value="1"/>
</dbReference>
<evidence type="ECO:0000313" key="3">
    <source>
        <dbReference type="Proteomes" id="UP000184600"/>
    </source>
</evidence>
<dbReference type="EMBL" id="FRFG01000012">
    <property type="protein sequence ID" value="SHO55212.1"/>
    <property type="molecule type" value="Genomic_DNA"/>
</dbReference>
<keyword evidence="3" id="KW-1185">Reference proteome</keyword>
<evidence type="ECO:0000313" key="2">
    <source>
        <dbReference type="EMBL" id="SHO55212.1"/>
    </source>
</evidence>
<sequence>MQPVTPEPFIELLNRASVHADQLYMLIDTGTQPGFHDRWSVPLERCTDPWQYLYYHTEFAHLCPVSPLLLQVQDGHIGNDMLQQLEGDRWGCLFTSPFDLNTLLAHWQSWLTVYLPSGQEHLFRLYSPRILSLFLQSDYIDEEDRYRLTHPLRDIYLPAGEHRYHALYHNPAVASPMLPASGWFHVEDELYAEINALYREEWLADLAVELFQLSPLTCMTLEHADVLRGLSDGLARAATYRHSSDKLRKAFAFAQFLYGSRFWQLPQFEHEVHYGSLRDALYELERRPDWQQQVREAFHDAQWLEKLQQEENA</sequence>
<accession>A0A1M7YRG3</accession>
<dbReference type="STRING" id="1117707.VQ7734_00931"/>
<name>A0A1M7YRG3_9VIBR</name>
<dbReference type="OrthoDB" id="5868791at2"/>
<dbReference type="InterPro" id="IPR025391">
    <property type="entry name" value="DUF4123"/>
</dbReference>
<dbReference type="RefSeq" id="WP_073580109.1">
    <property type="nucleotide sequence ID" value="NZ_AP024897.1"/>
</dbReference>
<evidence type="ECO:0000259" key="1">
    <source>
        <dbReference type="Pfam" id="PF13503"/>
    </source>
</evidence>
<organism evidence="2 3">
    <name type="scientific">Vibrio quintilis</name>
    <dbReference type="NCBI Taxonomy" id="1117707"/>
    <lineage>
        <taxon>Bacteria</taxon>
        <taxon>Pseudomonadati</taxon>
        <taxon>Pseudomonadota</taxon>
        <taxon>Gammaproteobacteria</taxon>
        <taxon>Vibrionales</taxon>
        <taxon>Vibrionaceae</taxon>
        <taxon>Vibrio</taxon>
    </lineage>
</organism>
<gene>
    <name evidence="2" type="ORF">VQ7734_00931</name>
</gene>
<feature type="domain" description="DUF4123" evidence="1">
    <location>
        <begin position="23"/>
        <end position="137"/>
    </location>
</feature>